<protein>
    <submittedName>
        <fullName evidence="1">Glycosyltransferase family 2 protein</fullName>
    </submittedName>
</protein>
<accession>A0AC61QM88</accession>
<dbReference type="Proteomes" id="UP000308886">
    <property type="component" value="Unassembled WGS sequence"/>
</dbReference>
<dbReference type="EMBL" id="SRZC01000027">
    <property type="protein sequence ID" value="TGX80316.1"/>
    <property type="molecule type" value="Genomic_DNA"/>
</dbReference>
<proteinExistence type="predicted"/>
<sequence length="292" mass="34240">MISVIIPLYNKEAIIGQSLQSVLSQDYDDFEVIVVNDGSTDRSADIVHSITDPRVRIIEQENGGPSKARNTGVRNAKGEWVVFLDADDELLPATLSYFDGLIKTHGKANFFACPFYVNDGKSKVLYWQCRNGFVKNPFKAHFLGLFLPRTGTCIYTKELVDSCMFNEDIRRYEDFDALFRMYRSATIYLDSRPVMVFNASYVSASKKRIDISEDFLGYLDFNGKCFWERLSLYKLFIEEREYYMEQVKELYPHLFYRYDLFLIYKIFSNLKKSKYLWNLYLRLSGLSLFKHE</sequence>
<reference evidence="1" key="1">
    <citation type="submission" date="2019-04" db="EMBL/GenBank/DDBJ databases">
        <title>Microbes associate with the intestines of laboratory mice.</title>
        <authorList>
            <person name="Navarre W."/>
            <person name="Wong E."/>
            <person name="Huang K."/>
            <person name="Tropini C."/>
            <person name="Ng K."/>
            <person name="Yu B."/>
        </authorList>
    </citation>
    <scope>NUCLEOTIDE SEQUENCE</scope>
    <source>
        <strain evidence="1">NM73_A23</strain>
    </source>
</reference>
<gene>
    <name evidence="1" type="ORF">E5358_13235</name>
</gene>
<evidence type="ECO:0000313" key="1">
    <source>
        <dbReference type="EMBL" id="TGX80316.1"/>
    </source>
</evidence>
<keyword evidence="2" id="KW-1185">Reference proteome</keyword>
<comment type="caution">
    <text evidence="1">The sequence shown here is derived from an EMBL/GenBank/DDBJ whole genome shotgun (WGS) entry which is preliminary data.</text>
</comment>
<evidence type="ECO:0000313" key="2">
    <source>
        <dbReference type="Proteomes" id="UP000308886"/>
    </source>
</evidence>
<name>A0AC61QM88_9BACT</name>
<organism evidence="1 2">
    <name type="scientific">Palleniella muris</name>
    <dbReference type="NCBI Taxonomy" id="3038145"/>
    <lineage>
        <taxon>Bacteria</taxon>
        <taxon>Pseudomonadati</taxon>
        <taxon>Bacteroidota</taxon>
        <taxon>Bacteroidia</taxon>
        <taxon>Bacteroidales</taxon>
        <taxon>Prevotellaceae</taxon>
        <taxon>Palleniella</taxon>
    </lineage>
</organism>